<comment type="caution">
    <text evidence="3">The sequence shown here is derived from an EMBL/GenBank/DDBJ whole genome shotgun (WGS) entry which is preliminary data.</text>
</comment>
<evidence type="ECO:0000313" key="3">
    <source>
        <dbReference type="EMBL" id="HGT98118.1"/>
    </source>
</evidence>
<dbReference type="InterPro" id="IPR029036">
    <property type="entry name" value="P5CR_dimer"/>
</dbReference>
<protein>
    <recommendedName>
        <fullName evidence="1">Pyrroline-5-carboxylate reductase dimerisation domain-containing protein</fullName>
    </recommendedName>
</protein>
<evidence type="ECO:0000259" key="1">
    <source>
        <dbReference type="Pfam" id="PF14748"/>
    </source>
</evidence>
<reference evidence="3" key="1">
    <citation type="journal article" date="2020" name="mSystems">
        <title>Genome- and Community-Level Interaction Insights into Carbon Utilization and Element Cycling Functions of Hydrothermarchaeota in Hydrothermal Sediment.</title>
        <authorList>
            <person name="Zhou Z."/>
            <person name="Liu Y."/>
            <person name="Xu W."/>
            <person name="Pan J."/>
            <person name="Luo Z.H."/>
            <person name="Li M."/>
        </authorList>
    </citation>
    <scope>NUCLEOTIDE SEQUENCE [LARGE SCALE GENOMIC DNA]</scope>
    <source>
        <strain evidence="2">SpSt-629</strain>
        <strain evidence="3">SpSt-688</strain>
    </source>
</reference>
<sequence>MLAALKAGVPYGIAKRATLSVFQGVGKLCEYRDLSSVRDSVITPRGTTISLVEKIYMYEVKSRLMKALIDSIEEYLDRLKKYRENIEN</sequence>
<dbReference type="AlphaFoldDB" id="A0A7J3MX55"/>
<evidence type="ECO:0000313" key="2">
    <source>
        <dbReference type="EMBL" id="HFQ79263.1"/>
    </source>
</evidence>
<dbReference type="Pfam" id="PF14748">
    <property type="entry name" value="P5CR_dimer"/>
    <property type="match status" value="1"/>
</dbReference>
<gene>
    <name evidence="2" type="ORF">ENT99_06140</name>
    <name evidence="3" type="ORF">ENU64_01640</name>
</gene>
<dbReference type="Gene3D" id="1.10.3730.10">
    <property type="entry name" value="ProC C-terminal domain-like"/>
    <property type="match status" value="1"/>
</dbReference>
<dbReference type="EMBL" id="DTDH01000050">
    <property type="protein sequence ID" value="HGT98118.1"/>
    <property type="molecule type" value="Genomic_DNA"/>
</dbReference>
<proteinExistence type="predicted"/>
<accession>A0A7J3MX55</accession>
<dbReference type="SUPFAM" id="SSF48179">
    <property type="entry name" value="6-phosphogluconate dehydrogenase C-terminal domain-like"/>
    <property type="match status" value="1"/>
</dbReference>
<dbReference type="InterPro" id="IPR008927">
    <property type="entry name" value="6-PGluconate_DH-like_C_sf"/>
</dbReference>
<feature type="domain" description="Pyrroline-5-carboxylate reductase dimerisation" evidence="1">
    <location>
        <begin position="3"/>
        <end position="73"/>
    </location>
</feature>
<dbReference type="EMBL" id="DTAU01000122">
    <property type="protein sequence ID" value="HFQ79263.1"/>
    <property type="molecule type" value="Genomic_DNA"/>
</dbReference>
<name>A0A7J3MX55_9CREN</name>
<organism evidence="3">
    <name type="scientific">Ignisphaera aggregans</name>
    <dbReference type="NCBI Taxonomy" id="334771"/>
    <lineage>
        <taxon>Archaea</taxon>
        <taxon>Thermoproteota</taxon>
        <taxon>Thermoprotei</taxon>
        <taxon>Desulfurococcales</taxon>
        <taxon>Desulfurococcaceae</taxon>
        <taxon>Ignisphaera</taxon>
    </lineage>
</organism>